<dbReference type="InterPro" id="IPR050776">
    <property type="entry name" value="Ank_Repeat/CDKN_Inhibitor"/>
</dbReference>
<feature type="repeat" description="ANK" evidence="3">
    <location>
        <begin position="234"/>
        <end position="266"/>
    </location>
</feature>
<dbReference type="RefSeq" id="WP_289471465.1">
    <property type="nucleotide sequence ID" value="NZ_JAUCMM010000017.1"/>
</dbReference>
<keyword evidence="2 3" id="KW-0040">ANK repeat</keyword>
<dbReference type="InterPro" id="IPR002110">
    <property type="entry name" value="Ankyrin_rpt"/>
</dbReference>
<accession>A0ABT7TK76</accession>
<sequence length="312" mass="33932">MRWSRVGWPGVGYVSLEDVEGYPEHLARLVTDAPPSVAALASVPWNEARIAEWHETATTTPTGTPDTAGIDEAPTRTVRAVVVVRNDEVLDTPDGLWRRWNHARVTLTFHRAVLEPEDTAPLAVTAGDVQVSRGEIAHVDADVWELRLLLSPTGELAVHFRDVVIEVRPVAESAWSELQERPAHGWHGPVPDGWLEWAAPAVRAAGHGDVGGLSLELDGFGADPTGIDEVDPRWGFAPLHAAAWFDRRGTTEALIERGADVTVLDAEGRTALDLARERGSRKAEEVLLAWFDAHAVGEAYSADDPSSDEATR</sequence>
<comment type="caution">
    <text evidence="4">The sequence shown here is derived from an EMBL/GenBank/DDBJ whole genome shotgun (WGS) entry which is preliminary data.</text>
</comment>
<evidence type="ECO:0000256" key="2">
    <source>
        <dbReference type="ARBA" id="ARBA00023043"/>
    </source>
</evidence>
<dbReference type="EMBL" id="JAUCMM010000017">
    <property type="protein sequence ID" value="MDM7889935.1"/>
    <property type="molecule type" value="Genomic_DNA"/>
</dbReference>
<evidence type="ECO:0000256" key="1">
    <source>
        <dbReference type="ARBA" id="ARBA00022737"/>
    </source>
</evidence>
<dbReference type="PROSITE" id="PS50297">
    <property type="entry name" value="ANK_REP_REGION"/>
    <property type="match status" value="1"/>
</dbReference>
<protein>
    <submittedName>
        <fullName evidence="4">Ankyrin repeat domain-containing protein</fullName>
    </submittedName>
</protein>
<evidence type="ECO:0000313" key="5">
    <source>
        <dbReference type="Proteomes" id="UP001235720"/>
    </source>
</evidence>
<gene>
    <name evidence="4" type="ORF">QUG98_15890</name>
</gene>
<name>A0ABT7TK76_9MICO</name>
<keyword evidence="1" id="KW-0677">Repeat</keyword>
<dbReference type="PROSITE" id="PS50088">
    <property type="entry name" value="ANK_REPEAT"/>
    <property type="match status" value="1"/>
</dbReference>
<dbReference type="Pfam" id="PF00023">
    <property type="entry name" value="Ank"/>
    <property type="match status" value="1"/>
</dbReference>
<dbReference type="Gene3D" id="1.25.40.20">
    <property type="entry name" value="Ankyrin repeat-containing domain"/>
    <property type="match status" value="1"/>
</dbReference>
<organism evidence="4 5">
    <name type="scientific">Curtobacterium subtropicum</name>
    <dbReference type="NCBI Taxonomy" id="3055138"/>
    <lineage>
        <taxon>Bacteria</taxon>
        <taxon>Bacillati</taxon>
        <taxon>Actinomycetota</taxon>
        <taxon>Actinomycetes</taxon>
        <taxon>Micrococcales</taxon>
        <taxon>Microbacteriaceae</taxon>
        <taxon>Curtobacterium</taxon>
    </lineage>
</organism>
<keyword evidence="5" id="KW-1185">Reference proteome</keyword>
<dbReference type="Proteomes" id="UP001235720">
    <property type="component" value="Unassembled WGS sequence"/>
</dbReference>
<evidence type="ECO:0000256" key="3">
    <source>
        <dbReference type="PROSITE-ProRule" id="PRU00023"/>
    </source>
</evidence>
<dbReference type="InterPro" id="IPR036770">
    <property type="entry name" value="Ankyrin_rpt-contain_sf"/>
</dbReference>
<reference evidence="4 5" key="1">
    <citation type="submission" date="2023-06" db="EMBL/GenBank/DDBJ databases">
        <authorList>
            <person name="Feng G."/>
            <person name="Li J."/>
            <person name="Zhu H."/>
        </authorList>
    </citation>
    <scope>NUCLEOTIDE SEQUENCE [LARGE SCALE GENOMIC DNA]</scope>
    <source>
        <strain evidence="4 5">RHCJP20</strain>
    </source>
</reference>
<evidence type="ECO:0000313" key="4">
    <source>
        <dbReference type="EMBL" id="MDM7889935.1"/>
    </source>
</evidence>
<dbReference type="SUPFAM" id="SSF48403">
    <property type="entry name" value="Ankyrin repeat"/>
    <property type="match status" value="1"/>
</dbReference>
<dbReference type="PANTHER" id="PTHR24201">
    <property type="entry name" value="ANK_REP_REGION DOMAIN-CONTAINING PROTEIN"/>
    <property type="match status" value="1"/>
</dbReference>
<proteinExistence type="predicted"/>